<evidence type="ECO:0000256" key="4">
    <source>
        <dbReference type="ARBA" id="ARBA00022692"/>
    </source>
</evidence>
<keyword evidence="5 11" id="KW-0460">Magnesium</keyword>
<dbReference type="HOGENOM" id="CLU_105710_0_0_2"/>
<comment type="cofactor">
    <cofactor evidence="11">
        <name>Mg(2+)</name>
        <dbReference type="ChEBI" id="CHEBI:18420"/>
    </cofactor>
</comment>
<dbReference type="AlphaFoldDB" id="G0LN58"/>
<feature type="transmembrane region" description="Helical" evidence="11">
    <location>
        <begin position="152"/>
        <end position="175"/>
    </location>
</feature>
<name>G0LN58_HALWC</name>
<organism evidence="12 13">
    <name type="scientific">Haloquadratum walsbyi (strain DSM 16854 / JCM 12705 / C23)</name>
    <dbReference type="NCBI Taxonomy" id="768065"/>
    <lineage>
        <taxon>Archaea</taxon>
        <taxon>Methanobacteriati</taxon>
        <taxon>Methanobacteriota</taxon>
        <taxon>Stenosarchaea group</taxon>
        <taxon>Halobacteria</taxon>
        <taxon>Halobacteriales</taxon>
        <taxon>Haloferacaceae</taxon>
        <taxon>Haloquadratum</taxon>
    </lineage>
</organism>
<evidence type="ECO:0000256" key="11">
    <source>
        <dbReference type="HAMAP-Rule" id="MF_01117"/>
    </source>
</evidence>
<dbReference type="Pfam" id="PF01864">
    <property type="entry name" value="CarS-like"/>
    <property type="match status" value="1"/>
</dbReference>
<dbReference type="GO" id="GO:0046474">
    <property type="term" value="P:glycerophospholipid biosynthetic process"/>
    <property type="evidence" value="ECO:0007669"/>
    <property type="project" value="UniProtKB-UniRule"/>
</dbReference>
<proteinExistence type="inferred from homology"/>
<keyword evidence="12" id="KW-0548">Nucleotidyltransferase</keyword>
<dbReference type="InterPro" id="IPR002726">
    <property type="entry name" value="CarS_archaea"/>
</dbReference>
<feature type="transmembrane region" description="Helical" evidence="11">
    <location>
        <begin position="128"/>
        <end position="146"/>
    </location>
</feature>
<dbReference type="HAMAP" id="MF_01117">
    <property type="entry name" value="CDP_archaeol_synth"/>
    <property type="match status" value="1"/>
</dbReference>
<evidence type="ECO:0000313" key="12">
    <source>
        <dbReference type="EMBL" id="CCC41528.1"/>
    </source>
</evidence>
<comment type="subcellular location">
    <subcellularLocation>
        <location evidence="11">Cell membrane</location>
        <topology evidence="11">Multi-pass membrane protein</topology>
    </subcellularLocation>
</comment>
<keyword evidence="10 11" id="KW-1208">Phospholipid metabolism</keyword>
<evidence type="ECO:0000256" key="1">
    <source>
        <dbReference type="ARBA" id="ARBA00022475"/>
    </source>
</evidence>
<evidence type="ECO:0000256" key="9">
    <source>
        <dbReference type="ARBA" id="ARBA00023209"/>
    </source>
</evidence>
<evidence type="ECO:0000256" key="8">
    <source>
        <dbReference type="ARBA" id="ARBA00023136"/>
    </source>
</evidence>
<dbReference type="EC" id="2.7.7.67" evidence="11"/>
<feature type="transmembrane region" description="Helical" evidence="11">
    <location>
        <begin position="88"/>
        <end position="108"/>
    </location>
</feature>
<dbReference type="Proteomes" id="UP000007954">
    <property type="component" value="Chromosome"/>
</dbReference>
<evidence type="ECO:0000313" key="13">
    <source>
        <dbReference type="Proteomes" id="UP000007954"/>
    </source>
</evidence>
<keyword evidence="9 11" id="KW-0594">Phospholipid biosynthesis</keyword>
<keyword evidence="4 11" id="KW-0812">Transmembrane</keyword>
<comment type="similarity">
    <text evidence="11">Belongs to the CDP-archaeol synthase family.</text>
</comment>
<evidence type="ECO:0000256" key="7">
    <source>
        <dbReference type="ARBA" id="ARBA00023098"/>
    </source>
</evidence>
<evidence type="ECO:0000256" key="6">
    <source>
        <dbReference type="ARBA" id="ARBA00022989"/>
    </source>
</evidence>
<dbReference type="GO" id="GO:0043338">
    <property type="term" value="F:CDP-2,3-bis-(O-geranylgeranyl)-sn-glycerol synthase activity"/>
    <property type="evidence" value="ECO:0007669"/>
    <property type="project" value="UniProtKB-EC"/>
</dbReference>
<evidence type="ECO:0000256" key="3">
    <source>
        <dbReference type="ARBA" id="ARBA00022679"/>
    </source>
</evidence>
<sequence length="181" mass="18964">MDMIIEVVATAVWTMLPAYVPNNVAVLAGGGTPIDGGRTLGGRRILGDGKTWRGTGFGTLAGVAVALGLNTILPILTRVGADLTPFSLEAAVGLAFGAMFGDIVASFFKRRSGRRRGVPFPVIDQLDFVVGGILCAVILAPRWVIATFTPPVVIAVFILTPILHLGTNAGAYVLGFKKEPY</sequence>
<keyword evidence="1 11" id="KW-1003">Cell membrane</keyword>
<gene>
    <name evidence="11 12" type="primary">carS</name>
    <name evidence="12" type="ordered locus">Hqrw_3793</name>
</gene>
<dbReference type="UniPathway" id="UPA00940"/>
<evidence type="ECO:0000256" key="10">
    <source>
        <dbReference type="ARBA" id="ARBA00023264"/>
    </source>
</evidence>
<dbReference type="PANTHER" id="PTHR39650">
    <property type="entry name" value="CDP-ARCHAEOL SYNTHASE"/>
    <property type="match status" value="1"/>
</dbReference>
<reference evidence="12 13" key="1">
    <citation type="journal article" date="2011" name="PLoS ONE">
        <title>Haloquadratum walsbyi: limited diversity in a global pond.</title>
        <authorList>
            <person name="Dyall-Smith M."/>
            <person name="Pfeiffer F."/>
            <person name="Klee K."/>
            <person name="Palm P."/>
            <person name="Gross K."/>
            <person name="Schuster S.C."/>
            <person name="Rampp M."/>
            <person name="Oesterhelt D."/>
        </authorList>
    </citation>
    <scope>NUCLEOTIDE SEQUENCE [LARGE SCALE GENOMIC DNA]</scope>
    <source>
        <strain evidence="13">DSM 16854 / JCM 12705 / C23</strain>
    </source>
</reference>
<evidence type="ECO:0000256" key="2">
    <source>
        <dbReference type="ARBA" id="ARBA00022516"/>
    </source>
</evidence>
<comment type="catalytic activity">
    <reaction evidence="11">
        <text>2,3-bis-O-(geranylgeranyl)-sn-glycerol 1-phosphate + CTP + H(+) = CDP-2,3-bis-O-(geranylgeranyl)-sn-glycerol + diphosphate</text>
        <dbReference type="Rhea" id="RHEA:25690"/>
        <dbReference type="ChEBI" id="CHEBI:15378"/>
        <dbReference type="ChEBI" id="CHEBI:33019"/>
        <dbReference type="ChEBI" id="CHEBI:37563"/>
        <dbReference type="ChEBI" id="CHEBI:58837"/>
        <dbReference type="ChEBI" id="CHEBI:58838"/>
        <dbReference type="EC" id="2.7.7.67"/>
    </reaction>
</comment>
<keyword evidence="6 11" id="KW-1133">Transmembrane helix</keyword>
<keyword evidence="8 11" id="KW-0472">Membrane</keyword>
<keyword evidence="2 11" id="KW-0444">Lipid biosynthesis</keyword>
<keyword evidence="7 11" id="KW-0443">Lipid metabolism</keyword>
<dbReference type="EMBL" id="FR746099">
    <property type="protein sequence ID" value="CCC41528.1"/>
    <property type="molecule type" value="Genomic_DNA"/>
</dbReference>
<dbReference type="NCBIfam" id="NF003114">
    <property type="entry name" value="PRK04032.1"/>
    <property type="match status" value="1"/>
</dbReference>
<feature type="transmembrane region" description="Helical" evidence="11">
    <location>
        <begin position="54"/>
        <end position="76"/>
    </location>
</feature>
<dbReference type="KEGG" id="hwc:Hqrw_3793"/>
<evidence type="ECO:0000256" key="5">
    <source>
        <dbReference type="ARBA" id="ARBA00022842"/>
    </source>
</evidence>
<comment type="pathway">
    <text evidence="11">Membrane lipid metabolism; glycerophospholipid metabolism.</text>
</comment>
<dbReference type="InterPro" id="IPR032690">
    <property type="entry name" value="CarS"/>
</dbReference>
<protein>
    <recommendedName>
        <fullName evidence="11">CDP-archaeol synthase</fullName>
        <ecNumber evidence="11">2.7.7.67</ecNumber>
    </recommendedName>
    <alternativeName>
        <fullName evidence="11">CDP-2,3-bis-(O-geranylgeranyl)-sn-glycerol synthase</fullName>
    </alternativeName>
</protein>
<dbReference type="PANTHER" id="PTHR39650:SF1">
    <property type="entry name" value="CDP-ARCHAEOL SYNTHASE"/>
    <property type="match status" value="1"/>
</dbReference>
<keyword evidence="3 11" id="KW-0808">Transferase</keyword>
<accession>G0LN58</accession>
<comment type="function">
    <text evidence="11">Catalyzes the formation of CDP-2,3-bis-(O-geranylgeranyl)-sn-glycerol (CDP-archaeol) from 2,3-bis-(O-geranylgeranyl)-sn-glycerol 1-phosphate (DGGGP) and CTP. This reaction is the third ether-bond-formation step in the biosynthesis of archaeal membrane lipids.</text>
</comment>
<dbReference type="GO" id="GO:0005886">
    <property type="term" value="C:plasma membrane"/>
    <property type="evidence" value="ECO:0007669"/>
    <property type="project" value="UniProtKB-SubCell"/>
</dbReference>